<protein>
    <submittedName>
        <fullName evidence="3">Iris-B</fullName>
    </submittedName>
</protein>
<dbReference type="EMBL" id="DQ185601">
    <property type="protein sequence ID" value="ABA86945.1"/>
    <property type="molecule type" value="Genomic_DNA"/>
</dbReference>
<keyword evidence="1" id="KW-0812">Transmembrane</keyword>
<accession>Q38PS5</accession>
<name>Q38PS5_9MUSC</name>
<evidence type="ECO:0000256" key="1">
    <source>
        <dbReference type="SAM" id="Phobius"/>
    </source>
</evidence>
<proteinExistence type="predicted"/>
<reference evidence="3" key="1">
    <citation type="journal article" date="2005" name="PLoS Genet.">
        <title>Positive Selection of Iris, a Retroviral Envelope-Derived Host Gene in Drosophila melanogaster.</title>
        <authorList>
            <person name="Malik H.S."/>
            <person name="Henikoff S."/>
        </authorList>
    </citation>
    <scope>NUCLEOTIDE SEQUENCE</scope>
</reference>
<evidence type="ECO:0000256" key="2">
    <source>
        <dbReference type="SAM" id="SignalP"/>
    </source>
</evidence>
<dbReference type="AlphaFoldDB" id="Q38PS5"/>
<dbReference type="InterPro" id="IPR022048">
    <property type="entry name" value="Envelope_fusion-like"/>
</dbReference>
<organism evidence="3">
    <name type="scientific">Drosophila mimetica</name>
    <dbReference type="NCBI Taxonomy" id="30038"/>
    <lineage>
        <taxon>Eukaryota</taxon>
        <taxon>Metazoa</taxon>
        <taxon>Ecdysozoa</taxon>
        <taxon>Arthropoda</taxon>
        <taxon>Hexapoda</taxon>
        <taxon>Insecta</taxon>
        <taxon>Pterygota</taxon>
        <taxon>Neoptera</taxon>
        <taxon>Endopterygota</taxon>
        <taxon>Diptera</taxon>
        <taxon>Brachycera</taxon>
        <taxon>Muscomorpha</taxon>
        <taxon>Ephydroidea</taxon>
        <taxon>Drosophilidae</taxon>
        <taxon>Drosophila</taxon>
        <taxon>Sophophora</taxon>
    </lineage>
</organism>
<feature type="signal peptide" evidence="2">
    <location>
        <begin position="1"/>
        <end position="25"/>
    </location>
</feature>
<feature type="transmembrane region" description="Helical" evidence="1">
    <location>
        <begin position="436"/>
        <end position="455"/>
    </location>
</feature>
<keyword evidence="2" id="KW-0732">Signal</keyword>
<dbReference type="Pfam" id="PF12259">
    <property type="entry name" value="Baculo_F"/>
    <property type="match status" value="1"/>
</dbReference>
<keyword evidence="1" id="KW-0472">Membrane</keyword>
<evidence type="ECO:0000313" key="3">
    <source>
        <dbReference type="EMBL" id="ABA86945.1"/>
    </source>
</evidence>
<feature type="chain" id="PRO_5004222061" evidence="2">
    <location>
        <begin position="26"/>
        <end position="471"/>
    </location>
</feature>
<sequence length="471" mass="53943">MRSKIKFLFMVLIITKLSSLHSAESTRIDKSVNPMYFTEFNNNLGTFIEFKGQVNIKTGTFEMQIRENFQAMEMDHKYLQDICHKYYQNNCPEPLNPDLTEFRETIKNLDTVDGDLKRLPVRYSLPYQTVKDIIDNMLIFNIFKGSLFTWNIARLASDLQSRMELLLRQVACARNNTICLSKESFQYIENAHVHRKFKISDFIHTGAVKVGKCDQNVVFQYTMPSTSDNIFNLYHLTPIPKVHSNGTIEMLDIESPYVGIDDQSKMYFNLQNLNDCLKLNSNTLICHPDEIFDIDYAKDLPCAVAAIRNQTSKTCTSHLIMRNSIWSPLLAPNSWMATVTKELSLQAICSEDEQMVRINGAGILRIRSDCRVLGTPVRLQGSLRKWEHSNQSYASLQTTNETLEVADMYASLNELRNAIVKLTTNQDRPETIVQPYIIGACGFIIIILGAACCLCRRTPVPRLVVQLKELF</sequence>
<keyword evidence="1" id="KW-1133">Transmembrane helix</keyword>